<dbReference type="Proteomes" id="UP000002333">
    <property type="component" value="Chromosome"/>
</dbReference>
<sequence>MNIEDKVSQAICFSYTEKYSLFSIGWHDKFYYNDEKWNCS</sequence>
<name>A0A3F2ZTY5_CLOB6</name>
<protein>
    <submittedName>
        <fullName evidence="1">Uncharacterized protein</fullName>
    </submittedName>
</protein>
<dbReference type="KEGG" id="cbi:CLJ_B3656"/>
<dbReference type="AlphaFoldDB" id="A0A3F2ZTY5"/>
<reference evidence="2" key="2">
    <citation type="submission" date="2008-05" db="EMBL/GenBank/DDBJ databases">
        <title>Genome sequence of Clostridium botulinum Ba4 strain 657.</title>
        <authorList>
            <person name="Shrivastava S."/>
            <person name="Brown J.L."/>
            <person name="Bruce D."/>
            <person name="Detter C."/>
            <person name="Munk C."/>
            <person name="Smith L.A."/>
            <person name="Smith T.J."/>
            <person name="Sutton G."/>
            <person name="Brettin T.S."/>
        </authorList>
    </citation>
    <scope>NUCLEOTIDE SEQUENCE [LARGE SCALE GENOMIC DNA]</scope>
    <source>
        <strain evidence="2">657 / Type Ba4</strain>
    </source>
</reference>
<dbReference type="EMBL" id="CP001083">
    <property type="protein sequence ID" value="ACQ53315.1"/>
    <property type="molecule type" value="Genomic_DNA"/>
</dbReference>
<evidence type="ECO:0000313" key="2">
    <source>
        <dbReference type="Proteomes" id="UP000002333"/>
    </source>
</evidence>
<evidence type="ECO:0000313" key="1">
    <source>
        <dbReference type="EMBL" id="ACQ53315.1"/>
    </source>
</evidence>
<accession>A0A3F2ZTY5</accession>
<reference evidence="1 2" key="1">
    <citation type="journal article" date="2007" name="PLoS ONE">
        <title>Analysis of the neurotoxin complex genes in Clostridium botulinum A1-A4 and B1 strains: BoNT/A3, /Ba4 and /B1 clusters are located within plasmids.</title>
        <authorList>
            <person name="Smith T.J."/>
            <person name="Hill K.K."/>
            <person name="Foley B.T."/>
            <person name="Detter J.C."/>
            <person name="Munk A.C."/>
            <person name="Bruce D.C."/>
            <person name="Doggett N.A."/>
            <person name="Smith L.A."/>
            <person name="Marks J.D."/>
            <person name="Xie G."/>
            <person name="Brettin T.S."/>
        </authorList>
    </citation>
    <scope>NUCLEOTIDE SEQUENCE [LARGE SCALE GENOMIC DNA]</scope>
    <source>
        <strain evidence="2">657 / Type Ba4</strain>
    </source>
</reference>
<proteinExistence type="predicted"/>
<gene>
    <name evidence="1" type="ordered locus">CLJ_B3656</name>
</gene>
<organism evidence="1 2">
    <name type="scientific">Clostridium botulinum (strain 657 / Type Ba4)</name>
    <dbReference type="NCBI Taxonomy" id="515621"/>
    <lineage>
        <taxon>Bacteria</taxon>
        <taxon>Bacillati</taxon>
        <taxon>Bacillota</taxon>
        <taxon>Clostridia</taxon>
        <taxon>Eubacteriales</taxon>
        <taxon>Clostridiaceae</taxon>
        <taxon>Clostridium</taxon>
    </lineage>
</organism>